<dbReference type="CDD" id="cd00780">
    <property type="entry name" value="NTF2"/>
    <property type="match status" value="1"/>
</dbReference>
<evidence type="ECO:0000259" key="3">
    <source>
        <dbReference type="PROSITE" id="PS50177"/>
    </source>
</evidence>
<dbReference type="InterPro" id="IPR032710">
    <property type="entry name" value="NTF2-like_dom_sf"/>
</dbReference>
<dbReference type="AlphaFoldDB" id="A0A426YHN1"/>
<feature type="region of interest" description="Disordered" evidence="2">
    <location>
        <begin position="130"/>
        <end position="149"/>
    </location>
</feature>
<dbReference type="InterPro" id="IPR018222">
    <property type="entry name" value="Nuclear_transport_factor_2_euk"/>
</dbReference>
<dbReference type="PROSITE" id="PS50177">
    <property type="entry name" value="NTF2_DOMAIN"/>
    <property type="match status" value="1"/>
</dbReference>
<gene>
    <name evidence="4" type="ORF">B296_00046336</name>
</gene>
<dbReference type="PANTHER" id="PTHR10693:SF20">
    <property type="entry name" value="AT27578P"/>
    <property type="match status" value="1"/>
</dbReference>
<dbReference type="InterPro" id="IPR002075">
    <property type="entry name" value="NTF2_dom"/>
</dbReference>
<dbReference type="Gene3D" id="3.10.450.50">
    <property type="match status" value="1"/>
</dbReference>
<evidence type="ECO:0000313" key="5">
    <source>
        <dbReference type="Proteomes" id="UP000287651"/>
    </source>
</evidence>
<dbReference type="PANTHER" id="PTHR10693">
    <property type="entry name" value="RAS GTPASE-ACTIVATING PROTEIN-BINDING PROTEIN"/>
    <property type="match status" value="1"/>
</dbReference>
<name>A0A426YHN1_ENSVE</name>
<dbReference type="Proteomes" id="UP000287651">
    <property type="component" value="Unassembled WGS sequence"/>
</dbReference>
<protein>
    <recommendedName>
        <fullName evidence="3">NTF2 domain-containing protein</fullName>
    </recommendedName>
</protein>
<dbReference type="EMBL" id="AMZH03012364">
    <property type="protein sequence ID" value="RRT51170.1"/>
    <property type="molecule type" value="Genomic_DNA"/>
</dbReference>
<dbReference type="SUPFAM" id="SSF54427">
    <property type="entry name" value="NTF2-like"/>
    <property type="match status" value="1"/>
</dbReference>
<comment type="caution">
    <text evidence="4">The sequence shown here is derived from an EMBL/GenBank/DDBJ whole genome shotgun (WGS) entry which is preliminary data.</text>
</comment>
<dbReference type="InterPro" id="IPR039539">
    <property type="entry name" value="Ras_GTPase_bind_prot"/>
</dbReference>
<dbReference type="GO" id="GO:0003729">
    <property type="term" value="F:mRNA binding"/>
    <property type="evidence" value="ECO:0007669"/>
    <property type="project" value="TreeGrafter"/>
</dbReference>
<evidence type="ECO:0000256" key="2">
    <source>
        <dbReference type="SAM" id="MobiDB-lite"/>
    </source>
</evidence>
<dbReference type="Pfam" id="PF02136">
    <property type="entry name" value="NTF2"/>
    <property type="match status" value="1"/>
</dbReference>
<accession>A0A426YHN1</accession>
<feature type="region of interest" description="Disordered" evidence="2">
    <location>
        <begin position="87"/>
        <end position="111"/>
    </location>
</feature>
<reference evidence="4 5" key="1">
    <citation type="journal article" date="2014" name="Agronomy (Basel)">
        <title>A Draft Genome Sequence for Ensete ventricosum, the Drought-Tolerant Tree Against Hunger.</title>
        <authorList>
            <person name="Harrison J."/>
            <person name="Moore K.A."/>
            <person name="Paszkiewicz K."/>
            <person name="Jones T."/>
            <person name="Grant M."/>
            <person name="Ambacheew D."/>
            <person name="Muzemil S."/>
            <person name="Studholme D.J."/>
        </authorList>
    </citation>
    <scope>NUCLEOTIDE SEQUENCE [LARGE SCALE GENOMIC DNA]</scope>
</reference>
<proteinExistence type="predicted"/>
<evidence type="ECO:0000313" key="4">
    <source>
        <dbReference type="EMBL" id="RRT51170.1"/>
    </source>
</evidence>
<evidence type="ECO:0000256" key="1">
    <source>
        <dbReference type="ARBA" id="ARBA00022884"/>
    </source>
</evidence>
<dbReference type="GO" id="GO:1990904">
    <property type="term" value="C:ribonucleoprotein complex"/>
    <property type="evidence" value="ECO:0007669"/>
    <property type="project" value="TreeGrafter"/>
</dbReference>
<organism evidence="4 5">
    <name type="scientific">Ensete ventricosum</name>
    <name type="common">Abyssinian banana</name>
    <name type="synonym">Musa ensete</name>
    <dbReference type="NCBI Taxonomy" id="4639"/>
    <lineage>
        <taxon>Eukaryota</taxon>
        <taxon>Viridiplantae</taxon>
        <taxon>Streptophyta</taxon>
        <taxon>Embryophyta</taxon>
        <taxon>Tracheophyta</taxon>
        <taxon>Spermatophyta</taxon>
        <taxon>Magnoliopsida</taxon>
        <taxon>Liliopsida</taxon>
        <taxon>Zingiberales</taxon>
        <taxon>Musaceae</taxon>
        <taxon>Ensete</taxon>
    </lineage>
</organism>
<keyword evidence="1" id="KW-0694">RNA-binding</keyword>
<sequence>MNRLLYGMQAINEKILSIGFVRVETKSVDAQESLGGGVIVLVTGFLTGEDTVKRDFTQSFFLAPQDKGYYVLNDIFRFVEEADNHPEHQGLVNGTSSPYVPEHGSPTQKEQHALEQTASSAVEDEGVTKVEVDNPSDNGEVVEEEEPMGEVINEATNTCKTVVVESHAVTAQEELPKKSYASIVSV</sequence>
<feature type="domain" description="NTF2" evidence="3">
    <location>
        <begin position="1"/>
        <end position="78"/>
    </location>
</feature>
<dbReference type="GO" id="GO:0005829">
    <property type="term" value="C:cytosol"/>
    <property type="evidence" value="ECO:0007669"/>
    <property type="project" value="TreeGrafter"/>
</dbReference>